<sequence>MGEEYAREQMRRAAARVALNTGFARAGTRAFSVLADVMQKYLQQMWLRAKMVAEHAGRLQPNFLDANVVLNDMHVSLEEMGEYMRQVGPFGPERKVPKFPVKLASSVDSRGVALVERHGRDAG</sequence>
<dbReference type="Gene3D" id="1.10.20.10">
    <property type="entry name" value="Histone, subunit A"/>
    <property type="match status" value="1"/>
</dbReference>
<evidence type="ECO:0000256" key="2">
    <source>
        <dbReference type="ARBA" id="ARBA00023015"/>
    </source>
</evidence>
<dbReference type="Proteomes" id="UP000887569">
    <property type="component" value="Unplaced"/>
</dbReference>
<evidence type="ECO:0000313" key="7">
    <source>
        <dbReference type="WBParaSite" id="PgE330_g001_t01"/>
    </source>
</evidence>
<dbReference type="GO" id="GO:0045944">
    <property type="term" value="P:positive regulation of transcription by RNA polymerase II"/>
    <property type="evidence" value="ECO:0007669"/>
    <property type="project" value="TreeGrafter"/>
</dbReference>
<proteinExistence type="predicted"/>
<name>A0A915A551_PARUN</name>
<dbReference type="GO" id="GO:0046982">
    <property type="term" value="F:protein heterodimerization activity"/>
    <property type="evidence" value="ECO:0007669"/>
    <property type="project" value="InterPro"/>
</dbReference>
<dbReference type="InterPro" id="IPR009072">
    <property type="entry name" value="Histone-fold"/>
</dbReference>
<keyword evidence="3" id="KW-0804">Transcription</keyword>
<dbReference type="PANTHER" id="PTHR46452:SF1">
    <property type="entry name" value="TRANSCRIPTION INITIATION FACTOR TFIID SUBUNIT 3"/>
    <property type="match status" value="1"/>
</dbReference>
<evidence type="ECO:0000313" key="6">
    <source>
        <dbReference type="Proteomes" id="UP000887569"/>
    </source>
</evidence>
<evidence type="ECO:0000256" key="1">
    <source>
        <dbReference type="ARBA" id="ARBA00004123"/>
    </source>
</evidence>
<dbReference type="PANTHER" id="PTHR46452">
    <property type="entry name" value="TRANSCRIPTION INITIATION FACTOR TFIID SUBUNIT 3"/>
    <property type="match status" value="1"/>
</dbReference>
<keyword evidence="6" id="KW-1185">Reference proteome</keyword>
<keyword evidence="2" id="KW-0805">Transcription regulation</keyword>
<evidence type="ECO:0000256" key="4">
    <source>
        <dbReference type="ARBA" id="ARBA00023242"/>
    </source>
</evidence>
<dbReference type="WBParaSite" id="PgE330_g001_t01">
    <property type="protein sequence ID" value="PgE330_g001_t01"/>
    <property type="gene ID" value="PgE330_g001"/>
</dbReference>
<reference evidence="7" key="1">
    <citation type="submission" date="2022-11" db="UniProtKB">
        <authorList>
            <consortium name="WormBaseParasite"/>
        </authorList>
    </citation>
    <scope>IDENTIFICATION</scope>
</reference>
<dbReference type="GO" id="GO:0002039">
    <property type="term" value="F:p53 binding"/>
    <property type="evidence" value="ECO:0007669"/>
    <property type="project" value="TreeGrafter"/>
</dbReference>
<comment type="subcellular location">
    <subcellularLocation>
        <location evidence="1">Nucleus</location>
    </subcellularLocation>
</comment>
<dbReference type="Pfam" id="PF07524">
    <property type="entry name" value="Bromo_TP"/>
    <property type="match status" value="1"/>
</dbReference>
<dbReference type="AlphaFoldDB" id="A0A915A551"/>
<protein>
    <submittedName>
        <fullName evidence="7">Bromodomain associated domain-containing protein</fullName>
    </submittedName>
</protein>
<evidence type="ECO:0000256" key="3">
    <source>
        <dbReference type="ARBA" id="ARBA00023163"/>
    </source>
</evidence>
<accession>A0A915A551</accession>
<dbReference type="GO" id="GO:0005669">
    <property type="term" value="C:transcription factor TFIID complex"/>
    <property type="evidence" value="ECO:0007669"/>
    <property type="project" value="TreeGrafter"/>
</dbReference>
<evidence type="ECO:0000259" key="5">
    <source>
        <dbReference type="SMART" id="SM00576"/>
    </source>
</evidence>
<organism evidence="6 7">
    <name type="scientific">Parascaris univalens</name>
    <name type="common">Nematode worm</name>
    <dbReference type="NCBI Taxonomy" id="6257"/>
    <lineage>
        <taxon>Eukaryota</taxon>
        <taxon>Metazoa</taxon>
        <taxon>Ecdysozoa</taxon>
        <taxon>Nematoda</taxon>
        <taxon>Chromadorea</taxon>
        <taxon>Rhabditida</taxon>
        <taxon>Spirurina</taxon>
        <taxon>Ascaridomorpha</taxon>
        <taxon>Ascaridoidea</taxon>
        <taxon>Ascarididae</taxon>
        <taxon>Parascaris</taxon>
    </lineage>
</organism>
<feature type="domain" description="Bromodomain associated" evidence="5">
    <location>
        <begin position="3"/>
        <end position="79"/>
    </location>
</feature>
<dbReference type="InterPro" id="IPR006565">
    <property type="entry name" value="BTP"/>
</dbReference>
<dbReference type="SMART" id="SM00576">
    <property type="entry name" value="BTP"/>
    <property type="match status" value="1"/>
</dbReference>
<keyword evidence="4" id="KW-0539">Nucleus</keyword>